<dbReference type="InterPro" id="IPR023393">
    <property type="entry name" value="START-like_dom_sf"/>
</dbReference>
<dbReference type="EMBL" id="JBALHR010000003">
    <property type="protein sequence ID" value="MEH7828063.1"/>
    <property type="molecule type" value="Genomic_DNA"/>
</dbReference>
<evidence type="ECO:0000313" key="2">
    <source>
        <dbReference type="Proteomes" id="UP001431963"/>
    </source>
</evidence>
<gene>
    <name evidence="1" type="ORF">V6590_07870</name>
</gene>
<sequence length="157" mass="17985">MKLSSREDLEAPIDFVYRSFADTENWERAAMRRGADVLRTDRLTSFGPGMGWTVGFVWRGKPRKVAIALKRVDPQHVLAFAASGSSFDAEIDVEFVELSARRTRVTVRSEIKARSLAARVFLQSMKLARGKIERKYEARVGQLCNEVEERYRTTARR</sequence>
<comment type="caution">
    <text evidence="1">The sequence shown here is derived from an EMBL/GenBank/DDBJ whole genome shotgun (WGS) entry which is preliminary data.</text>
</comment>
<evidence type="ECO:0000313" key="1">
    <source>
        <dbReference type="EMBL" id="MEH7828063.1"/>
    </source>
</evidence>
<reference evidence="1" key="1">
    <citation type="submission" date="2024-02" db="EMBL/GenBank/DDBJ databases">
        <title>Genome sequences of strain Gemmobacter sp. JM10B15.</title>
        <authorList>
            <person name="Zhang M."/>
        </authorList>
    </citation>
    <scope>NUCLEOTIDE SEQUENCE</scope>
    <source>
        <strain evidence="1">JM10B15</strain>
    </source>
</reference>
<dbReference type="Gene3D" id="3.30.530.20">
    <property type="match status" value="1"/>
</dbReference>
<organism evidence="1 2">
    <name type="scientific">Gemmobacter denitrificans</name>
    <dbReference type="NCBI Taxonomy" id="3123040"/>
    <lineage>
        <taxon>Bacteria</taxon>
        <taxon>Pseudomonadati</taxon>
        <taxon>Pseudomonadota</taxon>
        <taxon>Alphaproteobacteria</taxon>
        <taxon>Rhodobacterales</taxon>
        <taxon>Paracoccaceae</taxon>
        <taxon>Gemmobacter</taxon>
    </lineage>
</organism>
<keyword evidence="2" id="KW-1185">Reference proteome</keyword>
<name>A0ABU8BTP3_9RHOB</name>
<protein>
    <submittedName>
        <fullName evidence="1">SRPBCC family protein</fullName>
    </submittedName>
</protein>
<accession>A0ABU8BTP3</accession>
<proteinExistence type="predicted"/>
<dbReference type="Proteomes" id="UP001431963">
    <property type="component" value="Unassembled WGS sequence"/>
</dbReference>
<dbReference type="RefSeq" id="WP_335421615.1">
    <property type="nucleotide sequence ID" value="NZ_JBALHR010000003.1"/>
</dbReference>
<dbReference type="CDD" id="cd07812">
    <property type="entry name" value="SRPBCC"/>
    <property type="match status" value="1"/>
</dbReference>
<dbReference type="SUPFAM" id="SSF55961">
    <property type="entry name" value="Bet v1-like"/>
    <property type="match status" value="1"/>
</dbReference>